<evidence type="ECO:0000313" key="3">
    <source>
        <dbReference type="EMBL" id="PGH17033.1"/>
    </source>
</evidence>
<dbReference type="InterPro" id="IPR018744">
    <property type="entry name" value="DUF2293"/>
</dbReference>
<comment type="caution">
    <text evidence="3">The sequence shown here is derived from an EMBL/GenBank/DDBJ whole genome shotgun (WGS) entry which is preliminary data.</text>
</comment>
<keyword evidence="4" id="KW-1185">Reference proteome</keyword>
<feature type="domain" description="DUF2293" evidence="2">
    <location>
        <begin position="166"/>
        <end position="249"/>
    </location>
</feature>
<feature type="compositionally biased region" description="Basic and acidic residues" evidence="1">
    <location>
        <begin position="353"/>
        <end position="364"/>
    </location>
</feature>
<feature type="region of interest" description="Disordered" evidence="1">
    <location>
        <begin position="860"/>
        <end position="925"/>
    </location>
</feature>
<evidence type="ECO:0000313" key="4">
    <source>
        <dbReference type="Proteomes" id="UP000223968"/>
    </source>
</evidence>
<dbReference type="PANTHER" id="PTHR38113">
    <property type="match status" value="1"/>
</dbReference>
<dbReference type="EMBL" id="PDNB01000013">
    <property type="protein sequence ID" value="PGH17033.1"/>
    <property type="molecule type" value="Genomic_DNA"/>
</dbReference>
<evidence type="ECO:0000256" key="1">
    <source>
        <dbReference type="SAM" id="MobiDB-lite"/>
    </source>
</evidence>
<accession>A0A2B7Y7M2</accession>
<sequence length="963" mass="108755">MTRVVGRATSAQAVRAQSRLSKPRLRKHKIIMESITQEKKKLRSVISFEAKAPPGYTFIPAGNPKFTNACKEMCRKDGLQVFAVSTTPHQRMHDLSQQVHRIGYHFPSVVVATICMEKGLFLSSTGKVVPYQAGSSSHFSTRAWGQEKRTDSEQSQNTINAEARDAIKDLFPNIPTKDLNRIIKTAFQKGKRKVGTAVELPLARRAQLAVVAHIRHVYTDYDRLLRVTSFQDARAAVEEPCLAKLVQWRGDDENGKTVLEDVFREVIVISDDEGEDEDESDPVEGGLNKEGRDSSVEIVSSNALTGELQTKPVNYGNIPPAEREAAQDLSEDEAPSGFRFVPQPLRRKKAPEKKRPDRRGFSRYQAWDRARDKYRDGGFSPLMARTDGHLAERYSVPPTLHPLTEAGRSHIPPFAHEPIAAPPRPLRPFDSTNEVRFHQPLNVIDRPPLQTRPYLLESHKTRPAPPDRIQLADGAIFERASSPTWHELGRSKLAPILISPGGPTVRPEERRHRLPAGNLHSPSHRGGDLSEYQEHRVLPSIEGPESPGQFRSQPMENLDQLSRKRAADDFPSYHMKPTNPQIEEVSGNINRIDINEDRHIFPQKRQRLDHTVRGNSPSERGRDRNLISLHQGQIEPPNHRNPGGPSDVSYFHAEKQQPPVFYELPEVLGRHPDRISIGTKRPLGPISPIAHFPSGSSDNPGHGRRFAAPILHEHHQGVSSQSLLESRIISSNQPGYMVRTDDRSVRPNHFSTFSRPQPQPVDHEDFVDPTGPSSFRDPGHSYVVAQDPPVRRNFLLDENTRVSSLQSPDFVRPVNVQDADDSFRHEPYKRPTGPVSPRQTRYVPVRADHGAFKAYDKLRAESQADRSHSPQAFTSRAPVSGPRSAFYVGQDSAPRSDRTFMNPLQPASTFYEPRSGRLPVDDGRHRDDIQHHTVIRDDVVRRRPEERPLYYERIPPQRPIILE</sequence>
<dbReference type="PANTHER" id="PTHR38113:SF1">
    <property type="entry name" value="DUF2293 DOMAIN-CONTAINING PROTEIN"/>
    <property type="match status" value="1"/>
</dbReference>
<dbReference type="Pfam" id="PF10056">
    <property type="entry name" value="DUF2293"/>
    <property type="match status" value="1"/>
</dbReference>
<gene>
    <name evidence="3" type="ORF">AJ79_01417</name>
</gene>
<dbReference type="STRING" id="1447875.A0A2B7Y7M2"/>
<protein>
    <recommendedName>
        <fullName evidence="2">DUF2293 domain-containing protein</fullName>
    </recommendedName>
</protein>
<name>A0A2B7Y7M2_9EURO</name>
<evidence type="ECO:0000259" key="2">
    <source>
        <dbReference type="Pfam" id="PF10056"/>
    </source>
</evidence>
<organism evidence="3 4">
    <name type="scientific">Helicocarpus griseus UAMH5409</name>
    <dbReference type="NCBI Taxonomy" id="1447875"/>
    <lineage>
        <taxon>Eukaryota</taxon>
        <taxon>Fungi</taxon>
        <taxon>Dikarya</taxon>
        <taxon>Ascomycota</taxon>
        <taxon>Pezizomycotina</taxon>
        <taxon>Eurotiomycetes</taxon>
        <taxon>Eurotiomycetidae</taxon>
        <taxon>Onygenales</taxon>
        <taxon>Ajellomycetaceae</taxon>
        <taxon>Helicocarpus</taxon>
    </lineage>
</organism>
<feature type="region of interest" description="Disordered" evidence="1">
    <location>
        <begin position="604"/>
        <end position="624"/>
    </location>
</feature>
<reference evidence="3 4" key="1">
    <citation type="submission" date="2017-10" db="EMBL/GenBank/DDBJ databases">
        <title>Comparative genomics in systemic dimorphic fungi from Ajellomycetaceae.</title>
        <authorList>
            <person name="Munoz J.F."/>
            <person name="Mcewen J.G."/>
            <person name="Clay O.K."/>
            <person name="Cuomo C.A."/>
        </authorList>
    </citation>
    <scope>NUCLEOTIDE SEQUENCE [LARGE SCALE GENOMIC DNA]</scope>
    <source>
        <strain evidence="3 4">UAMH5409</strain>
    </source>
</reference>
<proteinExistence type="predicted"/>
<dbReference type="AlphaFoldDB" id="A0A2B7Y7M2"/>
<dbReference type="Proteomes" id="UP000223968">
    <property type="component" value="Unassembled WGS sequence"/>
</dbReference>
<feature type="region of interest" description="Disordered" evidence="1">
    <location>
        <begin position="308"/>
        <end position="364"/>
    </location>
</feature>
<feature type="region of interest" description="Disordered" evidence="1">
    <location>
        <begin position="270"/>
        <end position="295"/>
    </location>
</feature>
<feature type="compositionally biased region" description="Acidic residues" evidence="1">
    <location>
        <begin position="270"/>
        <end position="282"/>
    </location>
</feature>
<dbReference type="OrthoDB" id="5288828at2759"/>